<evidence type="ECO:0000313" key="2">
    <source>
        <dbReference type="Proteomes" id="UP000323917"/>
    </source>
</evidence>
<dbReference type="AlphaFoldDB" id="A0A5B9QFB0"/>
<gene>
    <name evidence="1" type="ORF">Pr1d_36280</name>
</gene>
<dbReference type="InterPro" id="IPR036390">
    <property type="entry name" value="WH_DNA-bd_sf"/>
</dbReference>
<dbReference type="InterPro" id="IPR036388">
    <property type="entry name" value="WH-like_DNA-bd_sf"/>
</dbReference>
<dbReference type="EMBL" id="CP042913">
    <property type="protein sequence ID" value="QEG36315.1"/>
    <property type="molecule type" value="Genomic_DNA"/>
</dbReference>
<dbReference type="Gene3D" id="1.10.10.10">
    <property type="entry name" value="Winged helix-like DNA-binding domain superfamily/Winged helix DNA-binding domain"/>
    <property type="match status" value="1"/>
</dbReference>
<dbReference type="Proteomes" id="UP000323917">
    <property type="component" value="Chromosome"/>
</dbReference>
<organism evidence="1 2">
    <name type="scientific">Bythopirellula goksoeyrii</name>
    <dbReference type="NCBI Taxonomy" id="1400387"/>
    <lineage>
        <taxon>Bacteria</taxon>
        <taxon>Pseudomonadati</taxon>
        <taxon>Planctomycetota</taxon>
        <taxon>Planctomycetia</taxon>
        <taxon>Pirellulales</taxon>
        <taxon>Lacipirellulaceae</taxon>
        <taxon>Bythopirellula</taxon>
    </lineage>
</organism>
<protein>
    <submittedName>
        <fullName evidence="1">Uncharacterized protein</fullName>
    </submittedName>
</protein>
<reference evidence="1 2" key="1">
    <citation type="submission" date="2019-08" db="EMBL/GenBank/DDBJ databases">
        <title>Deep-cultivation of Planctomycetes and their phenomic and genomic characterization uncovers novel biology.</title>
        <authorList>
            <person name="Wiegand S."/>
            <person name="Jogler M."/>
            <person name="Boedeker C."/>
            <person name="Pinto D."/>
            <person name="Vollmers J."/>
            <person name="Rivas-Marin E."/>
            <person name="Kohn T."/>
            <person name="Peeters S.H."/>
            <person name="Heuer A."/>
            <person name="Rast P."/>
            <person name="Oberbeckmann S."/>
            <person name="Bunk B."/>
            <person name="Jeske O."/>
            <person name="Meyerdierks A."/>
            <person name="Storesund J.E."/>
            <person name="Kallscheuer N."/>
            <person name="Luecker S."/>
            <person name="Lage O.M."/>
            <person name="Pohl T."/>
            <person name="Merkel B.J."/>
            <person name="Hornburger P."/>
            <person name="Mueller R.-W."/>
            <person name="Bruemmer F."/>
            <person name="Labrenz M."/>
            <person name="Spormann A.M."/>
            <person name="Op den Camp H."/>
            <person name="Overmann J."/>
            <person name="Amann R."/>
            <person name="Jetten M.S.M."/>
            <person name="Mascher T."/>
            <person name="Medema M.H."/>
            <person name="Devos D.P."/>
            <person name="Kaster A.-K."/>
            <person name="Ovreas L."/>
            <person name="Rohde M."/>
            <person name="Galperin M.Y."/>
            <person name="Jogler C."/>
        </authorList>
    </citation>
    <scope>NUCLEOTIDE SEQUENCE [LARGE SCALE GENOMIC DNA]</scope>
    <source>
        <strain evidence="1 2">Pr1d</strain>
    </source>
</reference>
<proteinExistence type="predicted"/>
<sequence>MDVNRFRLQLGDLEKIKPKKAPRSTKGKFLKGPVPLSWLKVAGNLPGKTLHVSVCLWHAYGIEKQDRFKFSSKWHRWLGISPRALRESLRRLREAGLIRVERYPGRAPVVTILSAGDEKQ</sequence>
<dbReference type="OrthoDB" id="292162at2"/>
<dbReference type="KEGG" id="bgok:Pr1d_36280"/>
<keyword evidence="2" id="KW-1185">Reference proteome</keyword>
<dbReference type="SUPFAM" id="SSF46785">
    <property type="entry name" value="Winged helix' DNA-binding domain"/>
    <property type="match status" value="1"/>
</dbReference>
<accession>A0A5B9QFB0</accession>
<name>A0A5B9QFB0_9BACT</name>
<evidence type="ECO:0000313" key="1">
    <source>
        <dbReference type="EMBL" id="QEG36315.1"/>
    </source>
</evidence>